<protein>
    <recommendedName>
        <fullName evidence="2">GW domain-containing protein</fullName>
    </recommendedName>
</protein>
<proteinExistence type="predicted"/>
<feature type="domain" description="GW" evidence="2">
    <location>
        <begin position="100"/>
        <end position="173"/>
    </location>
</feature>
<evidence type="ECO:0000313" key="4">
    <source>
        <dbReference type="Proteomes" id="UP000076405"/>
    </source>
</evidence>
<accession>A0AAC9AZZ8</accession>
<evidence type="ECO:0000313" key="3">
    <source>
        <dbReference type="EMBL" id="AMV61933.1"/>
    </source>
</evidence>
<gene>
    <name evidence="3" type="ORF">ADU70_0433</name>
</gene>
<sequence>MITIIESKKVDYEAVIDQNNRADALLPGKFWPAEPAALADLKTDAQLLNGDRIHVVQEIVTSNGLKWVRFMHKGQLVWLFKEAVIPLNLLDHVTKYESPRSYLAVIQDDKEKEGIYHDFPFNTNQSTMISNTDAHKLNGTVVQVLAEATISDHETYASFIRHDRLNWVKKNVLKNIGNELPLMTIRGDVSQMRSEKPIVANLNYYNSNVSVNCFAKLKNIGRSSVHQPKHNYKLELFQDEACTKPKVVQLSTKVRATSEYALNSGYTDATNSRGTVDAQIWESIVASEKKVAPRLKEAPHFGILIPENMLLAINNDPQGLYSFTAWREAEDLGLKSNDPKQIAIMGNNGFSDNKNLEFTHSTANLDGSDFTLLYPEQVSDEVHEHVDRLMKFVHESTDELFKAKFDDYYSLESVIDYYLFVNLVNGSDNVMNNSIMITYDGNHWMFTAFDFEETWNLRFNGKELLRNSTWLFEKSTNRLLNRVRKSFPSEIKNRWLELRQSVLSTKNLKRRFRIFYHRIGATTIDNDQAIWHSPSEKLTNLEQILGAIDERTKICDDYFSKL</sequence>
<dbReference type="AlphaFoldDB" id="A0AAC9AZZ8"/>
<dbReference type="EMBL" id="CP012275">
    <property type="protein sequence ID" value="AMV61933.1"/>
    <property type="molecule type" value="Genomic_DNA"/>
</dbReference>
<feature type="domain" description="GW" evidence="2">
    <location>
        <begin position="7"/>
        <end position="84"/>
    </location>
</feature>
<dbReference type="InterPro" id="IPR025987">
    <property type="entry name" value="GW_dom"/>
</dbReference>
<dbReference type="RefSeq" id="WP_062904396.1">
    <property type="nucleotide sequence ID" value="NZ_CP012275.1"/>
</dbReference>
<dbReference type="Pfam" id="PF13457">
    <property type="entry name" value="GW"/>
    <property type="match status" value="2"/>
</dbReference>
<dbReference type="Pfam" id="PF08757">
    <property type="entry name" value="CotH"/>
    <property type="match status" value="1"/>
</dbReference>
<evidence type="ECO:0000259" key="2">
    <source>
        <dbReference type="Pfam" id="PF13457"/>
    </source>
</evidence>
<keyword evidence="1" id="KW-0732">Signal</keyword>
<dbReference type="SUPFAM" id="SSF82057">
    <property type="entry name" value="Prokaryotic SH3-related domain"/>
    <property type="match status" value="1"/>
</dbReference>
<evidence type="ECO:0000256" key="1">
    <source>
        <dbReference type="ARBA" id="ARBA00022729"/>
    </source>
</evidence>
<dbReference type="Gene3D" id="2.30.30.170">
    <property type="match status" value="1"/>
</dbReference>
<organism evidence="3 4">
    <name type="scientific">Pediococcus damnosus</name>
    <dbReference type="NCBI Taxonomy" id="51663"/>
    <lineage>
        <taxon>Bacteria</taxon>
        <taxon>Bacillati</taxon>
        <taxon>Bacillota</taxon>
        <taxon>Bacilli</taxon>
        <taxon>Lactobacillales</taxon>
        <taxon>Lactobacillaceae</taxon>
        <taxon>Pediococcus</taxon>
    </lineage>
</organism>
<dbReference type="InterPro" id="IPR038200">
    <property type="entry name" value="GW_dom_sf"/>
</dbReference>
<dbReference type="InterPro" id="IPR014867">
    <property type="entry name" value="Spore_coat_CotH_CotH2/3/7"/>
</dbReference>
<reference evidence="3 4" key="1">
    <citation type="journal article" date="2016" name="PLoS ONE">
        <title>The Identification of Novel Diagnostic Marker Genes for the Detection of Beer Spoiling Pediococcus damnosus Strains Using the BlAst Diagnostic Gene findEr.</title>
        <authorList>
            <person name="Behr J."/>
            <person name="Geissler A.J."/>
            <person name="Schmid J."/>
            <person name="Zehe A."/>
            <person name="Vogel R.F."/>
        </authorList>
    </citation>
    <scope>NUCLEOTIDE SEQUENCE [LARGE SCALE GENOMIC DNA]</scope>
    <source>
        <strain evidence="3 4">TMW 2.1533</strain>
    </source>
</reference>
<dbReference type="Proteomes" id="UP000076405">
    <property type="component" value="Chromosome"/>
</dbReference>
<name>A0AAC9AZZ8_9LACO</name>